<reference evidence="1 2" key="1">
    <citation type="submission" date="2020-08" db="EMBL/GenBank/DDBJ databases">
        <title>Genomic Encyclopedia of Type Strains, Phase IV (KMG-IV): sequencing the most valuable type-strain genomes for metagenomic binning, comparative biology and taxonomic classification.</title>
        <authorList>
            <person name="Goeker M."/>
        </authorList>
    </citation>
    <scope>NUCLEOTIDE SEQUENCE [LARGE SCALE GENOMIC DNA]</scope>
    <source>
        <strain evidence="1 2">DSM 2163</strain>
    </source>
</reference>
<evidence type="ECO:0000313" key="2">
    <source>
        <dbReference type="Proteomes" id="UP000583454"/>
    </source>
</evidence>
<organism evidence="1 2">
    <name type="scientific">Methylorubrum rhodinum</name>
    <dbReference type="NCBI Taxonomy" id="29428"/>
    <lineage>
        <taxon>Bacteria</taxon>
        <taxon>Pseudomonadati</taxon>
        <taxon>Pseudomonadota</taxon>
        <taxon>Alphaproteobacteria</taxon>
        <taxon>Hyphomicrobiales</taxon>
        <taxon>Methylobacteriaceae</taxon>
        <taxon>Methylorubrum</taxon>
    </lineage>
</organism>
<dbReference type="EMBL" id="JACHOP010000002">
    <property type="protein sequence ID" value="MBB5755811.1"/>
    <property type="molecule type" value="Genomic_DNA"/>
</dbReference>
<evidence type="ECO:0000313" key="1">
    <source>
        <dbReference type="EMBL" id="MBB5755811.1"/>
    </source>
</evidence>
<protein>
    <submittedName>
        <fullName evidence="1">Uncharacterized protein</fullName>
    </submittedName>
</protein>
<keyword evidence="2" id="KW-1185">Reference proteome</keyword>
<comment type="caution">
    <text evidence="1">The sequence shown here is derived from an EMBL/GenBank/DDBJ whole genome shotgun (WGS) entry which is preliminary data.</text>
</comment>
<proteinExistence type="predicted"/>
<dbReference type="Proteomes" id="UP000583454">
    <property type="component" value="Unassembled WGS sequence"/>
</dbReference>
<accession>A0A840ZFL4</accession>
<dbReference type="AlphaFoldDB" id="A0A840ZFL4"/>
<name>A0A840ZFL4_9HYPH</name>
<sequence>MLMKAFSYAMIGVFAFGLATTAFGTAQTLLNL</sequence>
<gene>
    <name evidence="1" type="ORF">HNR00_000507</name>
</gene>